<feature type="non-terminal residue" evidence="1">
    <location>
        <position position="1"/>
    </location>
</feature>
<reference evidence="1 2" key="1">
    <citation type="journal article" date="2024" name="BMC Biol.">
        <title>Comparative genomics of Ascetosporea gives new insight into the evolutionary basis for animal parasitism in Rhizaria.</title>
        <authorList>
            <person name="Hiltunen Thoren M."/>
            <person name="Onut-Brannstrom I."/>
            <person name="Alfjorden A."/>
            <person name="Peckova H."/>
            <person name="Swords F."/>
            <person name="Hooper C."/>
            <person name="Holzer A.S."/>
            <person name="Bass D."/>
            <person name="Burki F."/>
        </authorList>
    </citation>
    <scope>NUCLEOTIDE SEQUENCE [LARGE SCALE GENOMIC DNA]</scope>
    <source>
        <strain evidence="1">20-A016</strain>
    </source>
</reference>
<name>A0ABV2ARK4_9EUKA</name>
<dbReference type="EMBL" id="JBDODL010002558">
    <property type="protein sequence ID" value="MES1922307.1"/>
    <property type="molecule type" value="Genomic_DNA"/>
</dbReference>
<proteinExistence type="predicted"/>
<sequence length="65" mass="7452">IRYSNTTAENHGVLPNTLDSKEKLRVMICHEFDSSRTLKTWVRCVNCLLDNATNLDKHSNCMNSI</sequence>
<evidence type="ECO:0000313" key="2">
    <source>
        <dbReference type="Proteomes" id="UP001439008"/>
    </source>
</evidence>
<dbReference type="Proteomes" id="UP001439008">
    <property type="component" value="Unassembled WGS sequence"/>
</dbReference>
<keyword evidence="2" id="KW-1185">Reference proteome</keyword>
<organism evidence="1 2">
    <name type="scientific">Bonamia ostreae</name>
    <dbReference type="NCBI Taxonomy" id="126728"/>
    <lineage>
        <taxon>Eukaryota</taxon>
        <taxon>Sar</taxon>
        <taxon>Rhizaria</taxon>
        <taxon>Endomyxa</taxon>
        <taxon>Ascetosporea</taxon>
        <taxon>Haplosporida</taxon>
        <taxon>Bonamia</taxon>
    </lineage>
</organism>
<comment type="caution">
    <text evidence="1">The sequence shown here is derived from an EMBL/GenBank/DDBJ whole genome shotgun (WGS) entry which is preliminary data.</text>
</comment>
<evidence type="ECO:0000313" key="1">
    <source>
        <dbReference type="EMBL" id="MES1922307.1"/>
    </source>
</evidence>
<gene>
    <name evidence="1" type="ORF">MHBO_003814</name>
</gene>
<accession>A0ABV2ARK4</accession>
<protein>
    <submittedName>
        <fullName evidence="1">Uncharacterized protein</fullName>
    </submittedName>
</protein>